<proteinExistence type="predicted"/>
<reference evidence="1 2" key="1">
    <citation type="submission" date="2019-11" db="EMBL/GenBank/DDBJ databases">
        <title>The Phosphoenolpyruvate Phosphotransferase System Regulates Serratia proteamaculans 336X Biofilm Formation and Wheat Roots colonization.</title>
        <authorList>
            <person name="Liu F."/>
        </authorList>
    </citation>
    <scope>NUCLEOTIDE SEQUENCE [LARGE SCALE GENOMIC DNA]</scope>
    <source>
        <strain evidence="1 2">336X</strain>
    </source>
</reference>
<protein>
    <recommendedName>
        <fullName evidence="3">Glycosyltransferase</fullName>
    </recommendedName>
</protein>
<dbReference type="AlphaFoldDB" id="A0A5Q2V5V5"/>
<dbReference type="RefSeq" id="WP_153857397.1">
    <property type="nucleotide sequence ID" value="NZ_CP045913.1"/>
</dbReference>
<evidence type="ECO:0000313" key="2">
    <source>
        <dbReference type="Proteomes" id="UP000381260"/>
    </source>
</evidence>
<gene>
    <name evidence="1" type="ORF">GHV41_02255</name>
</gene>
<dbReference type="SUPFAM" id="SSF53756">
    <property type="entry name" value="UDP-Glycosyltransferase/glycogen phosphorylase"/>
    <property type="match status" value="1"/>
</dbReference>
<dbReference type="Proteomes" id="UP000381260">
    <property type="component" value="Chromosome"/>
</dbReference>
<accession>A0A5Q2V5V5</accession>
<evidence type="ECO:0000313" key="1">
    <source>
        <dbReference type="EMBL" id="QGH59738.1"/>
    </source>
</evidence>
<dbReference type="Gene3D" id="3.40.50.2000">
    <property type="entry name" value="Glycogen Phosphorylase B"/>
    <property type="match status" value="1"/>
</dbReference>
<evidence type="ECO:0008006" key="3">
    <source>
        <dbReference type="Google" id="ProtNLM"/>
    </source>
</evidence>
<name>A0A5Q2V5V5_SERPR</name>
<dbReference type="EMBL" id="CP045913">
    <property type="protein sequence ID" value="QGH59738.1"/>
    <property type="molecule type" value="Genomic_DNA"/>
</dbReference>
<organism evidence="1 2">
    <name type="scientific">Serratia proteamaculans</name>
    <dbReference type="NCBI Taxonomy" id="28151"/>
    <lineage>
        <taxon>Bacteria</taxon>
        <taxon>Pseudomonadati</taxon>
        <taxon>Pseudomonadota</taxon>
        <taxon>Gammaproteobacteria</taxon>
        <taxon>Enterobacterales</taxon>
        <taxon>Yersiniaceae</taxon>
        <taxon>Serratia</taxon>
    </lineage>
</organism>
<sequence>MLAGLNKVGCEMKIAYYPENTGTNDYSNRFKHILSQFGEVEGVSFKSIVKRFTKFKFRRYDVIFINWLDSGIIDNQGKVRNTLMVKAILKILLFKMVAKKVIYVRHNLYPHGTQIEDSPRAKRYADILMKISGMGVVHSPVAATAGMHYIPHPLYKTDEEFIQRELLSDDKKDSFVFFGRINKYKKLEELITKFPLDKKLIIAGSYDDESYVNKLKNIASDNISIIAGYIDDATAEKLISSSQGLVICHADPDMIVSGSFFYALSVKSRIICVETDFLRWANNIFGDNVVVCFKDIDDLREKISSLPPVKEFDHDVVKLIKDNFGQGIITEKIKSLI</sequence>